<dbReference type="PANTHER" id="PTHR43408">
    <property type="entry name" value="FMN REDUCTASE (NADPH)"/>
    <property type="match status" value="1"/>
</dbReference>
<evidence type="ECO:0000313" key="8">
    <source>
        <dbReference type="Proteomes" id="UP000050554"/>
    </source>
</evidence>
<evidence type="ECO:0000259" key="6">
    <source>
        <dbReference type="Pfam" id="PF03358"/>
    </source>
</evidence>
<evidence type="ECO:0000313" key="7">
    <source>
        <dbReference type="EMBL" id="KPY43319.1"/>
    </source>
</evidence>
<dbReference type="PANTHER" id="PTHR43408:SF1">
    <property type="entry name" value="FMN REDUCTASE (NADPH)"/>
    <property type="match status" value="1"/>
</dbReference>
<feature type="region of interest" description="Disordered" evidence="5">
    <location>
        <begin position="1"/>
        <end position="21"/>
    </location>
</feature>
<sequence>MPGFSAASAQGRFHRKKATDPAFQGHNPLHSALAHKLLYSLTLIARNSRMLVVSLSGSPSPKSRSGVVLAHAGRWLQNHGVGVTTLRIRDFNAEDLLFAKFDSPQVLEFVEAVRQADGLLIGTPVYKASFSGALKTLLDLLPERALHGKVVLPLATGGSIAHMLAVDYALKPVLSALKSQEVLHGIFAIDTQITYGDNEEGGTLDEVLTERLNEGLEHFYLSLQHRLQARHKAAGGHLQLAL</sequence>
<protein>
    <submittedName>
        <fullName evidence="7">NADH-dependent FMN reductase</fullName>
    </submittedName>
</protein>
<organism evidence="7 8">
    <name type="scientific">Pseudomonas syringae pv. ribicola</name>
    <dbReference type="NCBI Taxonomy" id="55398"/>
    <lineage>
        <taxon>Bacteria</taxon>
        <taxon>Pseudomonadati</taxon>
        <taxon>Pseudomonadota</taxon>
        <taxon>Gammaproteobacteria</taxon>
        <taxon>Pseudomonadales</taxon>
        <taxon>Pseudomonadaceae</taxon>
        <taxon>Pseudomonas</taxon>
    </lineage>
</organism>
<keyword evidence="4" id="KW-0560">Oxidoreductase</keyword>
<dbReference type="PATRIC" id="fig|55398.3.peg.3809"/>
<evidence type="ECO:0000256" key="1">
    <source>
        <dbReference type="ARBA" id="ARBA00005990"/>
    </source>
</evidence>
<keyword evidence="2" id="KW-0285">Flavoprotein</keyword>
<dbReference type="EMBL" id="LJRF01000190">
    <property type="protein sequence ID" value="KPY43319.1"/>
    <property type="molecule type" value="Genomic_DNA"/>
</dbReference>
<dbReference type="SUPFAM" id="SSF52218">
    <property type="entry name" value="Flavoproteins"/>
    <property type="match status" value="1"/>
</dbReference>
<dbReference type="InterPro" id="IPR029039">
    <property type="entry name" value="Flavoprotein-like_sf"/>
</dbReference>
<evidence type="ECO:0000256" key="3">
    <source>
        <dbReference type="ARBA" id="ARBA00022643"/>
    </source>
</evidence>
<dbReference type="Pfam" id="PF03358">
    <property type="entry name" value="FMN_red"/>
    <property type="match status" value="1"/>
</dbReference>
<dbReference type="AlphaFoldDB" id="A0A0P9YW06"/>
<dbReference type="Proteomes" id="UP000050554">
    <property type="component" value="Unassembled WGS sequence"/>
</dbReference>
<proteinExistence type="inferred from homology"/>
<dbReference type="InterPro" id="IPR020048">
    <property type="entry name" value="NADPH-dep_FMN_reduc_SsuE"/>
</dbReference>
<comment type="similarity">
    <text evidence="1">Belongs to the SsuE family.</text>
</comment>
<evidence type="ECO:0000256" key="2">
    <source>
        <dbReference type="ARBA" id="ARBA00022630"/>
    </source>
</evidence>
<gene>
    <name evidence="7" type="ORF">ALO47_03024</name>
</gene>
<reference evidence="7 8" key="1">
    <citation type="submission" date="2015-09" db="EMBL/GenBank/DDBJ databases">
        <title>Genome announcement of multiple Pseudomonas syringae strains.</title>
        <authorList>
            <person name="Thakur S."/>
            <person name="Wang P.W."/>
            <person name="Gong Y."/>
            <person name="Weir B.S."/>
            <person name="Guttman D.S."/>
        </authorList>
    </citation>
    <scope>NUCLEOTIDE SEQUENCE [LARGE SCALE GENOMIC DNA]</scope>
    <source>
        <strain evidence="7 8">ICMP3882</strain>
    </source>
</reference>
<dbReference type="InterPro" id="IPR051814">
    <property type="entry name" value="NAD(P)H-dep_FMN_reductase"/>
</dbReference>
<dbReference type="NCBIfam" id="TIGR03567">
    <property type="entry name" value="FMN_reduc_SsuE"/>
    <property type="match status" value="1"/>
</dbReference>
<comment type="caution">
    <text evidence="7">The sequence shown here is derived from an EMBL/GenBank/DDBJ whole genome shotgun (WGS) entry which is preliminary data.</text>
</comment>
<dbReference type="InterPro" id="IPR005025">
    <property type="entry name" value="FMN_Rdtase-like_dom"/>
</dbReference>
<accession>A0A0P9YW06</accession>
<dbReference type="GO" id="GO:0016655">
    <property type="term" value="F:oxidoreductase activity, acting on NAD(P)H, quinone or similar compound as acceptor"/>
    <property type="evidence" value="ECO:0007669"/>
    <property type="project" value="UniProtKB-ARBA"/>
</dbReference>
<dbReference type="GO" id="GO:0046306">
    <property type="term" value="P:alkanesulfonate catabolic process"/>
    <property type="evidence" value="ECO:0007669"/>
    <property type="project" value="InterPro"/>
</dbReference>
<feature type="domain" description="NADPH-dependent FMN reductase-like" evidence="6">
    <location>
        <begin position="50"/>
        <end position="192"/>
    </location>
</feature>
<dbReference type="NCBIfam" id="NF007859">
    <property type="entry name" value="PRK10569.1"/>
    <property type="match status" value="1"/>
</dbReference>
<dbReference type="Gene3D" id="3.40.50.360">
    <property type="match status" value="1"/>
</dbReference>
<evidence type="ECO:0000256" key="4">
    <source>
        <dbReference type="ARBA" id="ARBA00023002"/>
    </source>
</evidence>
<evidence type="ECO:0000256" key="5">
    <source>
        <dbReference type="SAM" id="MobiDB-lite"/>
    </source>
</evidence>
<name>A0A0P9YW06_PSESI</name>
<keyword evidence="3" id="KW-0288">FMN</keyword>
<dbReference type="GO" id="GO:0008752">
    <property type="term" value="F:FMN reductase [NAD(P)H] activity"/>
    <property type="evidence" value="ECO:0007669"/>
    <property type="project" value="InterPro"/>
</dbReference>